<accession>A0A1N7R422</accession>
<evidence type="ECO:0000313" key="1">
    <source>
        <dbReference type="EMBL" id="SIT29845.1"/>
    </source>
</evidence>
<dbReference type="RefSeq" id="WP_084206435.1">
    <property type="nucleotide sequence ID" value="NZ_AP017422.1"/>
</dbReference>
<evidence type="ECO:0000313" key="2">
    <source>
        <dbReference type="Proteomes" id="UP000186917"/>
    </source>
</evidence>
<dbReference type="STRING" id="477680.SAMN05421788_10955"/>
<dbReference type="OrthoDB" id="9790776at2"/>
<dbReference type="Proteomes" id="UP000186917">
    <property type="component" value="Unassembled WGS sequence"/>
</dbReference>
<protein>
    <submittedName>
        <fullName evidence="1">Lipopolysaccharide-assembly</fullName>
    </submittedName>
</protein>
<dbReference type="Pfam" id="PF04390">
    <property type="entry name" value="LptE"/>
    <property type="match status" value="1"/>
</dbReference>
<reference evidence="2" key="1">
    <citation type="submission" date="2017-01" db="EMBL/GenBank/DDBJ databases">
        <authorList>
            <person name="Varghese N."/>
            <person name="Submissions S."/>
        </authorList>
    </citation>
    <scope>NUCLEOTIDE SEQUENCE [LARGE SCALE GENOMIC DNA]</scope>
    <source>
        <strain evidence="2">DSM 21054</strain>
    </source>
</reference>
<name>A0A1N7R422_9BACT</name>
<dbReference type="GO" id="GO:0019867">
    <property type="term" value="C:outer membrane"/>
    <property type="evidence" value="ECO:0007669"/>
    <property type="project" value="InterPro"/>
</dbReference>
<gene>
    <name evidence="1" type="ORF">SAMN05421788_10955</name>
</gene>
<dbReference type="AlphaFoldDB" id="A0A1N7R422"/>
<dbReference type="InterPro" id="IPR007485">
    <property type="entry name" value="LPS_assembly_LptE"/>
</dbReference>
<organism evidence="1 2">
    <name type="scientific">Filimonas lacunae</name>
    <dbReference type="NCBI Taxonomy" id="477680"/>
    <lineage>
        <taxon>Bacteria</taxon>
        <taxon>Pseudomonadati</taxon>
        <taxon>Bacteroidota</taxon>
        <taxon>Chitinophagia</taxon>
        <taxon>Chitinophagales</taxon>
        <taxon>Chitinophagaceae</taxon>
        <taxon>Filimonas</taxon>
    </lineage>
</organism>
<dbReference type="EMBL" id="FTOR01000009">
    <property type="protein sequence ID" value="SIT29845.1"/>
    <property type="molecule type" value="Genomic_DNA"/>
</dbReference>
<keyword evidence="2" id="KW-1185">Reference proteome</keyword>
<sequence>MNNFIPHRKTNRLLRTPVLFLFAFSFFTLLSCGVYTFRDVSIDYSKIKTIKISYIENKARYVNAQLSPRVTDGLQQKIASYTKLTRTTNDDAHYQISGYINNYNVTTSAIAAKQAATNRLTVGAHIVFKNTVENKTQEFDVSRDFDFAANLTLQEAEGRLMDDIVKNLSDEIFNRIFSNW</sequence>
<proteinExistence type="predicted"/>
<dbReference type="GO" id="GO:0043165">
    <property type="term" value="P:Gram-negative-bacterium-type cell outer membrane assembly"/>
    <property type="evidence" value="ECO:0007669"/>
    <property type="project" value="InterPro"/>
</dbReference>